<dbReference type="EMBL" id="AM260480">
    <property type="protein sequence ID" value="CAJ96117.1"/>
    <property type="molecule type" value="Genomic_DNA"/>
</dbReference>
<dbReference type="EMBL" id="CP039288">
    <property type="protein sequence ID" value="QCC03982.1"/>
    <property type="molecule type" value="Genomic_DNA"/>
</dbReference>
<evidence type="ECO:0000313" key="2">
    <source>
        <dbReference type="EMBL" id="QCC03982.1"/>
    </source>
</evidence>
<dbReference type="STRING" id="381666.H16_B1327"/>
<evidence type="ECO:0000313" key="4">
    <source>
        <dbReference type="Proteomes" id="UP000296079"/>
    </source>
</evidence>
<dbReference type="KEGG" id="reh:H16_B1327"/>
<dbReference type="AlphaFoldDB" id="Q0K1K7"/>
<dbReference type="OrthoDB" id="8482145at2"/>
<accession>Q0K1K7</accession>
<sequence length="106" mass="11393">MSLQNSHTPGPWFATWNHQNVKSAESICHIYPESQRGDRFLMEVGVVYCASPGTEAEANARLMATAPELLEALNAAYVALARHADDPKVGKALVLVGNAINKAEGC</sequence>
<dbReference type="RefSeq" id="WP_011617157.1">
    <property type="nucleotide sequence ID" value="NC_008314.1"/>
</dbReference>
<reference evidence="1 3" key="1">
    <citation type="journal article" date="2006" name="Nat. Biotechnol.">
        <title>Genome sequence of the bioplastic-producing 'Knallgas' bacterium Ralstonia eutropha H16.</title>
        <authorList>
            <person name="Pohlmann A."/>
            <person name="Fricke W.F."/>
            <person name="Reinecke F."/>
            <person name="Kusian B."/>
            <person name="Liesegang H."/>
            <person name="Cramm R."/>
            <person name="Eitinger T."/>
            <person name="Ewering C."/>
            <person name="Potter M."/>
            <person name="Schwartz E."/>
            <person name="Strittmatter A."/>
            <person name="Voss I."/>
            <person name="Gottschalk G."/>
            <person name="Steinbuechel A."/>
            <person name="Friedrich B."/>
            <person name="Bowien B."/>
        </authorList>
    </citation>
    <scope>NUCLEOTIDE SEQUENCE [LARGE SCALE GENOMIC DNA]</scope>
    <source>
        <strain evidence="3">ATCC 17699 / DSM 428 / KCTC 22496 / NCIMB 10442 / H16 / Stanier 337</strain>
        <strain evidence="1">H16</strain>
    </source>
</reference>
<evidence type="ECO:0000313" key="1">
    <source>
        <dbReference type="EMBL" id="CAJ96117.1"/>
    </source>
</evidence>
<organism evidence="1 3">
    <name type="scientific">Cupriavidus necator (strain ATCC 17699 / DSM 428 / KCTC 22496 / NCIMB 10442 / H16 / Stanier 337)</name>
    <name type="common">Ralstonia eutropha</name>
    <dbReference type="NCBI Taxonomy" id="381666"/>
    <lineage>
        <taxon>Bacteria</taxon>
        <taxon>Pseudomonadati</taxon>
        <taxon>Pseudomonadota</taxon>
        <taxon>Betaproteobacteria</taxon>
        <taxon>Burkholderiales</taxon>
        <taxon>Burkholderiaceae</taxon>
        <taxon>Cupriavidus</taxon>
    </lineage>
</organism>
<keyword evidence="3" id="KW-1185">Reference proteome</keyword>
<reference evidence="2 4" key="2">
    <citation type="submission" date="2019-04" db="EMBL/GenBank/DDBJ databases">
        <title>Long-read de novo sequencing of Cupriavidus necator H16.</title>
        <authorList>
            <person name="Little G.T."/>
            <person name="Ehsaan M."/>
            <person name="Arenas-Lopez C."/>
            <person name="Jawed K."/>
            <person name="Winzer K."/>
            <person name="Kovacs K."/>
            <person name="Malys N."/>
            <person name="Minton N.P."/>
        </authorList>
    </citation>
    <scope>NUCLEOTIDE SEQUENCE [LARGE SCALE GENOMIC DNA]</scope>
    <source>
        <strain evidence="2 4">H16</strain>
    </source>
</reference>
<dbReference type="HOGENOM" id="CLU_2218700_0_0_4"/>
<dbReference type="Proteomes" id="UP000008210">
    <property type="component" value="Chromosome 2"/>
</dbReference>
<evidence type="ECO:0000313" key="3">
    <source>
        <dbReference type="Proteomes" id="UP000008210"/>
    </source>
</evidence>
<name>Q0K1K7_CUPNH</name>
<protein>
    <submittedName>
        <fullName evidence="1">Uncharacterized protein</fullName>
    </submittedName>
</protein>
<dbReference type="Proteomes" id="UP000296079">
    <property type="component" value="Chromosome 2"/>
</dbReference>
<gene>
    <name evidence="1" type="ordered locus">H16_B1327</name>
    <name evidence="2" type="ORF">E6A55_25900</name>
</gene>
<proteinExistence type="predicted"/>